<sequence length="263" mass="28430">MEIIGYVASVGIGLILGLLGGGGSILSIPILVYLFRMDPVTASAYSLFIVGITSLVGAVPKYKDHLVNLRTGFLFGIPSVIGIFATRKWVVPAIPDVIFTAGSFMLSKRFLLLGIFAVLMILASFTMIRDRKEMENNEDRIRHFLVVLEGTLIGFLTGLVGAGGGFLIIPALVLLTGLSFKTAVGTSLFIIAINSLTGFLGDVLNYTMDWTFLFSITLLAVGGILVGNRLAGAFSSRQLRKSFGWFVLLMGFYILTRELVFTA</sequence>
<feature type="transmembrane region" description="Helical" evidence="5">
    <location>
        <begin position="243"/>
        <end position="261"/>
    </location>
</feature>
<dbReference type="RefSeq" id="WP_254090680.1">
    <property type="nucleotide sequence ID" value="NZ_JAHESC010000016.1"/>
</dbReference>
<feature type="transmembrane region" description="Helical" evidence="5">
    <location>
        <begin position="72"/>
        <end position="90"/>
    </location>
</feature>
<name>A0AAP2D8T5_9BACT</name>
<dbReference type="EMBL" id="JAHESC010000016">
    <property type="protein sequence ID" value="MBT1687451.1"/>
    <property type="molecule type" value="Genomic_DNA"/>
</dbReference>
<evidence type="ECO:0000256" key="3">
    <source>
        <dbReference type="ARBA" id="ARBA00022989"/>
    </source>
</evidence>
<dbReference type="InterPro" id="IPR002781">
    <property type="entry name" value="TM_pro_TauE-like"/>
</dbReference>
<comment type="subcellular location">
    <subcellularLocation>
        <location evidence="5">Cell membrane</location>
        <topology evidence="5">Multi-pass membrane protein</topology>
    </subcellularLocation>
    <subcellularLocation>
        <location evidence="1">Membrane</location>
        <topology evidence="1">Multi-pass membrane protein</topology>
    </subcellularLocation>
</comment>
<proteinExistence type="inferred from homology"/>
<feature type="transmembrane region" description="Helical" evidence="5">
    <location>
        <begin position="212"/>
        <end position="231"/>
    </location>
</feature>
<dbReference type="Proteomes" id="UP001319180">
    <property type="component" value="Unassembled WGS sequence"/>
</dbReference>
<evidence type="ECO:0000256" key="1">
    <source>
        <dbReference type="ARBA" id="ARBA00004141"/>
    </source>
</evidence>
<keyword evidence="4 5" id="KW-0472">Membrane</keyword>
<dbReference type="AlphaFoldDB" id="A0AAP2D8T5"/>
<evidence type="ECO:0000313" key="7">
    <source>
        <dbReference type="Proteomes" id="UP001319180"/>
    </source>
</evidence>
<dbReference type="GO" id="GO:0005886">
    <property type="term" value="C:plasma membrane"/>
    <property type="evidence" value="ECO:0007669"/>
    <property type="project" value="UniProtKB-SubCell"/>
</dbReference>
<dbReference type="InterPro" id="IPR051598">
    <property type="entry name" value="TSUP/Inactive_protease-like"/>
</dbReference>
<comment type="similarity">
    <text evidence="5">Belongs to the 4-toluene sulfonate uptake permease (TSUP) (TC 2.A.102) family.</text>
</comment>
<accession>A0AAP2D8T5</accession>
<feature type="transmembrane region" description="Helical" evidence="5">
    <location>
        <begin position="182"/>
        <end position="200"/>
    </location>
</feature>
<dbReference type="Pfam" id="PF01925">
    <property type="entry name" value="TauE"/>
    <property type="match status" value="1"/>
</dbReference>
<feature type="transmembrane region" description="Helical" evidence="5">
    <location>
        <begin position="42"/>
        <end position="60"/>
    </location>
</feature>
<keyword evidence="3 5" id="KW-1133">Transmembrane helix</keyword>
<feature type="transmembrane region" description="Helical" evidence="5">
    <location>
        <begin position="152"/>
        <end position="175"/>
    </location>
</feature>
<keyword evidence="2 5" id="KW-0812">Transmembrane</keyword>
<feature type="transmembrane region" description="Helical" evidence="5">
    <location>
        <begin position="110"/>
        <end position="128"/>
    </location>
</feature>
<reference evidence="6 7" key="1">
    <citation type="submission" date="2021-05" db="EMBL/GenBank/DDBJ databases">
        <title>A Polyphasic approach of four new species of the genus Ohtaekwangia: Ohtaekwangia histidinii sp. nov., Ohtaekwangia cretensis sp. nov., Ohtaekwangia indiensis sp. nov., Ohtaekwangia reichenbachii sp. nov. from diverse environment.</title>
        <authorList>
            <person name="Octaviana S."/>
        </authorList>
    </citation>
    <scope>NUCLEOTIDE SEQUENCE [LARGE SCALE GENOMIC DNA]</scope>
    <source>
        <strain evidence="6 7">PWU37</strain>
    </source>
</reference>
<dbReference type="PANTHER" id="PTHR43701">
    <property type="entry name" value="MEMBRANE TRANSPORTER PROTEIN MJ0441-RELATED"/>
    <property type="match status" value="1"/>
</dbReference>
<protein>
    <recommendedName>
        <fullName evidence="5">Probable membrane transporter protein</fullName>
    </recommendedName>
</protein>
<evidence type="ECO:0000313" key="6">
    <source>
        <dbReference type="EMBL" id="MBT1687451.1"/>
    </source>
</evidence>
<evidence type="ECO:0000256" key="4">
    <source>
        <dbReference type="ARBA" id="ARBA00023136"/>
    </source>
</evidence>
<gene>
    <name evidence="6" type="ORF">KK078_12850</name>
</gene>
<evidence type="ECO:0000256" key="2">
    <source>
        <dbReference type="ARBA" id="ARBA00022692"/>
    </source>
</evidence>
<evidence type="ECO:0000256" key="5">
    <source>
        <dbReference type="RuleBase" id="RU363041"/>
    </source>
</evidence>
<feature type="transmembrane region" description="Helical" evidence="5">
    <location>
        <begin position="6"/>
        <end position="35"/>
    </location>
</feature>
<dbReference type="PANTHER" id="PTHR43701:SF2">
    <property type="entry name" value="MEMBRANE TRANSPORTER PROTEIN YJNA-RELATED"/>
    <property type="match status" value="1"/>
</dbReference>
<keyword evidence="7" id="KW-1185">Reference proteome</keyword>
<organism evidence="6 7">
    <name type="scientific">Dawidia soli</name>
    <dbReference type="NCBI Taxonomy" id="2782352"/>
    <lineage>
        <taxon>Bacteria</taxon>
        <taxon>Pseudomonadati</taxon>
        <taxon>Bacteroidota</taxon>
        <taxon>Cytophagia</taxon>
        <taxon>Cytophagales</taxon>
        <taxon>Chryseotaleaceae</taxon>
        <taxon>Dawidia</taxon>
    </lineage>
</organism>
<keyword evidence="5" id="KW-1003">Cell membrane</keyword>
<comment type="caution">
    <text evidence="6">The sequence shown here is derived from an EMBL/GenBank/DDBJ whole genome shotgun (WGS) entry which is preliminary data.</text>
</comment>